<reference evidence="1 2" key="1">
    <citation type="journal article" date="2012" name="J. Bacteriol.">
        <title>Draft genome sequence of the cyanide-utilizing bacterium Pseudomonas fluorescens strain NCIMB 11764.</title>
        <authorList>
            <person name="Vilo C.A."/>
            <person name="Benedik M.J."/>
            <person name="Kunz D.A."/>
            <person name="Dong Q."/>
        </authorList>
    </citation>
    <scope>NUCLEOTIDE SEQUENCE [LARGE SCALE GENOMIC DNA]</scope>
    <source>
        <strain evidence="1 2">NCIMB 11764</strain>
    </source>
</reference>
<accession>A0A0K1QJ04</accession>
<evidence type="ECO:0000313" key="1">
    <source>
        <dbReference type="EMBL" id="AKV05642.1"/>
    </source>
</evidence>
<organism evidence="1 2">
    <name type="scientific">Pseudomonas fluorescens NCIMB 11764</name>
    <dbReference type="NCBI Taxonomy" id="1221522"/>
    <lineage>
        <taxon>Bacteria</taxon>
        <taxon>Pseudomonadati</taxon>
        <taxon>Pseudomonadota</taxon>
        <taxon>Gammaproteobacteria</taxon>
        <taxon>Pseudomonadales</taxon>
        <taxon>Pseudomonadaceae</taxon>
        <taxon>Pseudomonas</taxon>
    </lineage>
</organism>
<name>A0A0K1QJ04_PSEFL</name>
<evidence type="ECO:0000313" key="2">
    <source>
        <dbReference type="Proteomes" id="UP000017175"/>
    </source>
</evidence>
<protein>
    <submittedName>
        <fullName evidence="1">Uncharacterized protein</fullName>
    </submittedName>
</protein>
<gene>
    <name evidence="1" type="ORF">B723_04230</name>
</gene>
<dbReference type="EMBL" id="CP010945">
    <property type="protein sequence ID" value="AKV05642.1"/>
    <property type="molecule type" value="Genomic_DNA"/>
</dbReference>
<dbReference type="AlphaFoldDB" id="A0A0K1QJ04"/>
<dbReference type="Proteomes" id="UP000017175">
    <property type="component" value="Chromosome"/>
</dbReference>
<proteinExistence type="predicted"/>
<sequence>MSRIGINLIQRTVGPHASMVNFPRNQNKDILYILNRIKKYRLDLRRRTSNIIFINQLSSRYSIVIFHIED</sequence>